<dbReference type="InterPro" id="IPR052208">
    <property type="entry name" value="DmX-like/RAVE_component"/>
</dbReference>
<gene>
    <name evidence="2" type="ORF">AG4045_002533</name>
</gene>
<dbReference type="Gene3D" id="2.130.10.10">
    <property type="entry name" value="YVTN repeat-like/Quinoprotein amine dehydrogenase"/>
    <property type="match status" value="1"/>
</dbReference>
<dbReference type="PROSITE" id="PS50082">
    <property type="entry name" value="WD_REPEATS_2"/>
    <property type="match status" value="1"/>
</dbReference>
<organism evidence="2 3">
    <name type="scientific">Apium graveolens</name>
    <name type="common">Celery</name>
    <dbReference type="NCBI Taxonomy" id="4045"/>
    <lineage>
        <taxon>Eukaryota</taxon>
        <taxon>Viridiplantae</taxon>
        <taxon>Streptophyta</taxon>
        <taxon>Embryophyta</taxon>
        <taxon>Tracheophyta</taxon>
        <taxon>Spermatophyta</taxon>
        <taxon>Magnoliopsida</taxon>
        <taxon>eudicotyledons</taxon>
        <taxon>Gunneridae</taxon>
        <taxon>Pentapetalae</taxon>
        <taxon>asterids</taxon>
        <taxon>campanulids</taxon>
        <taxon>Apiales</taxon>
        <taxon>Apiaceae</taxon>
        <taxon>Apioideae</taxon>
        <taxon>apioid superclade</taxon>
        <taxon>Apieae</taxon>
        <taxon>Apium</taxon>
    </lineage>
</organism>
<dbReference type="GO" id="GO:0043291">
    <property type="term" value="C:RAVE complex"/>
    <property type="evidence" value="ECO:0007669"/>
    <property type="project" value="TreeGrafter"/>
</dbReference>
<reference evidence="2" key="1">
    <citation type="submission" date="2020-01" db="EMBL/GenBank/DDBJ databases">
        <title>The Celery Genome Sequence Reveals Sequential Paleo-tetraploidization, Resistance Gene Elimination, Karyotype Evolution, and Functional Innovation in Apiales.</title>
        <authorList>
            <person name="Song X."/>
        </authorList>
    </citation>
    <scope>NUCLEOTIDE SEQUENCE</scope>
    <source>
        <tissue evidence="2">Leaf</tissue>
    </source>
</reference>
<dbReference type="PANTHER" id="PTHR13950">
    <property type="entry name" value="RABCONNECTIN-RELATED"/>
    <property type="match status" value="1"/>
</dbReference>
<name>A0A6L5B7T8_APIGR</name>
<evidence type="ECO:0000313" key="3">
    <source>
        <dbReference type="Proteomes" id="UP000593563"/>
    </source>
</evidence>
<dbReference type="InterPro" id="IPR001680">
    <property type="entry name" value="WD40_rpt"/>
</dbReference>
<dbReference type="EMBL" id="WRXP01004783">
    <property type="protein sequence ID" value="KAF1001383.1"/>
    <property type="molecule type" value="Genomic_DNA"/>
</dbReference>
<dbReference type="InterPro" id="IPR015943">
    <property type="entry name" value="WD40/YVTN_repeat-like_dom_sf"/>
</dbReference>
<sequence>MSFESPKEIYKRSGELLEALCVNTVNQQQAALASNRKGIVFFCREDGLISMESNYIWSKADWPHDGWAGSDSTPVPTCVSPGVGLGSRKGTHLGLGGATVGAGSLAKPGRDFAGRGAYGVPGYAGIGSSGLGWEIQDEFEEFLDPPATVENIRTRALSSHPSRPLFLVGSSNTHTYLWEFGKERATATYGVLPAANVPPPYALASISAVRFDHCGQRFATAALDGTVCTWQLEVGGRNNIRPTESMLCFNNCASDIAYVTASGSIIATAGYSSDAINVVIWDTLAPPTTSRASIMCHEGGARSLSVFNNDIGSGSISPYIVTGGKAGDVGVHDFRYIATGRTKRNRHSDSNEEFASGSCSTIMRNKIGDQNSHGMLWYIPKAHTGSVTRISAVPNTNFFLTGSKDGDVKLWDAKRAKLVYHWPKLHDRHTFLQGGVVRAAVTDIQVVSNGFLTCGGDSSVKFVQITDSLGE</sequence>
<evidence type="ECO:0000256" key="1">
    <source>
        <dbReference type="PROSITE-ProRule" id="PRU00221"/>
    </source>
</evidence>
<dbReference type="SUPFAM" id="SSF50978">
    <property type="entry name" value="WD40 repeat-like"/>
    <property type="match status" value="1"/>
</dbReference>
<dbReference type="GO" id="GO:0007035">
    <property type="term" value="P:vacuolar acidification"/>
    <property type="evidence" value="ECO:0007669"/>
    <property type="project" value="TreeGrafter"/>
</dbReference>
<feature type="repeat" description="WD" evidence="1">
    <location>
        <begin position="380"/>
        <end position="421"/>
    </location>
</feature>
<dbReference type="Proteomes" id="UP000593563">
    <property type="component" value="Unassembled WGS sequence"/>
</dbReference>
<evidence type="ECO:0000313" key="2">
    <source>
        <dbReference type="EMBL" id="KAF1001383.1"/>
    </source>
</evidence>
<keyword evidence="3" id="KW-1185">Reference proteome</keyword>
<proteinExistence type="predicted"/>
<keyword evidence="1" id="KW-0853">WD repeat</keyword>
<dbReference type="InterPro" id="IPR036322">
    <property type="entry name" value="WD40_repeat_dom_sf"/>
</dbReference>
<protein>
    <submittedName>
        <fullName evidence="2">Uncharacterized protein</fullName>
    </submittedName>
</protein>
<dbReference type="FunFam" id="2.130.10.10:FF:001240">
    <property type="entry name" value="Transducin family protein / WD-40 repeat family protein"/>
    <property type="match status" value="1"/>
</dbReference>
<comment type="caution">
    <text evidence="2">The sequence shown here is derived from an EMBL/GenBank/DDBJ whole genome shotgun (WGS) entry which is preliminary data.</text>
</comment>
<dbReference type="Pfam" id="PF00400">
    <property type="entry name" value="WD40"/>
    <property type="match status" value="2"/>
</dbReference>
<dbReference type="PROSITE" id="PS50294">
    <property type="entry name" value="WD_REPEATS_REGION"/>
    <property type="match status" value="1"/>
</dbReference>
<accession>A0A6L5B7T8</accession>
<dbReference type="SMART" id="SM00320">
    <property type="entry name" value="WD40"/>
    <property type="match status" value="6"/>
</dbReference>
<dbReference type="PANTHER" id="PTHR13950:SF9">
    <property type="entry name" value="RABCONNECTIN-3A"/>
    <property type="match status" value="1"/>
</dbReference>
<dbReference type="AlphaFoldDB" id="A0A6L5B7T8"/>